<accession>A0ABZ2L1N2</accession>
<dbReference type="PROSITE" id="PS51257">
    <property type="entry name" value="PROKAR_LIPOPROTEIN"/>
    <property type="match status" value="1"/>
</dbReference>
<dbReference type="CDD" id="cd06587">
    <property type="entry name" value="VOC"/>
    <property type="match status" value="1"/>
</dbReference>
<evidence type="ECO:0000313" key="3">
    <source>
        <dbReference type="Proteomes" id="UP001374803"/>
    </source>
</evidence>
<proteinExistence type="predicted"/>
<dbReference type="PROSITE" id="PS51819">
    <property type="entry name" value="VOC"/>
    <property type="match status" value="2"/>
</dbReference>
<dbReference type="Gene3D" id="3.10.180.10">
    <property type="entry name" value="2,3-Dihydroxybiphenyl 1,2-Dioxygenase, domain 1"/>
    <property type="match status" value="2"/>
</dbReference>
<protein>
    <submittedName>
        <fullName evidence="2">VOC family protein</fullName>
    </submittedName>
</protein>
<gene>
    <name evidence="2" type="ORF">LVJ94_40435</name>
</gene>
<reference evidence="2" key="1">
    <citation type="submission" date="2021-12" db="EMBL/GenBank/DDBJ databases">
        <title>Discovery of the Pendulisporaceae a myxobacterial family with distinct sporulation behavior and unique specialized metabolism.</title>
        <authorList>
            <person name="Garcia R."/>
            <person name="Popoff A."/>
            <person name="Bader C.D."/>
            <person name="Loehr J."/>
            <person name="Walesch S."/>
            <person name="Walt C."/>
            <person name="Boldt J."/>
            <person name="Bunk B."/>
            <person name="Haeckl F.J.F.P.J."/>
            <person name="Gunesch A.P."/>
            <person name="Birkelbach J."/>
            <person name="Nuebel U."/>
            <person name="Pietschmann T."/>
            <person name="Bach T."/>
            <person name="Mueller R."/>
        </authorList>
    </citation>
    <scope>NUCLEOTIDE SEQUENCE</scope>
    <source>
        <strain evidence="2">MSr11367</strain>
    </source>
</reference>
<name>A0ABZ2L1N2_9BACT</name>
<feature type="domain" description="VOC" evidence="1">
    <location>
        <begin position="39"/>
        <end position="163"/>
    </location>
</feature>
<feature type="domain" description="VOC" evidence="1">
    <location>
        <begin position="173"/>
        <end position="296"/>
    </location>
</feature>
<evidence type="ECO:0000259" key="1">
    <source>
        <dbReference type="PROSITE" id="PS51819"/>
    </source>
</evidence>
<evidence type="ECO:0000313" key="2">
    <source>
        <dbReference type="EMBL" id="WXB03161.1"/>
    </source>
</evidence>
<keyword evidence="3" id="KW-1185">Reference proteome</keyword>
<dbReference type="Proteomes" id="UP001374803">
    <property type="component" value="Chromosome"/>
</dbReference>
<dbReference type="RefSeq" id="WP_394832788.1">
    <property type="nucleotide sequence ID" value="NZ_CP089929.1"/>
</dbReference>
<dbReference type="InterPro" id="IPR037523">
    <property type="entry name" value="VOC_core"/>
</dbReference>
<dbReference type="Pfam" id="PF00903">
    <property type="entry name" value="Glyoxalase"/>
    <property type="match status" value="2"/>
</dbReference>
<dbReference type="EMBL" id="CP089983">
    <property type="protein sequence ID" value="WXB03161.1"/>
    <property type="molecule type" value="Genomic_DNA"/>
</dbReference>
<dbReference type="InterPro" id="IPR004360">
    <property type="entry name" value="Glyas_Fos-R_dOase_dom"/>
</dbReference>
<sequence length="299" mass="32335">MSRIIPLALVVLAALVFGACSRNEPKLTTATGASVKANPVHEMRVALTVDAYDEALRFYREGLKMRAVETWDRPDGSGAILDAGLATLEILSTKQVERIDRIEVGRRVSGPVRLGLDVEDPEAVARAFEVGGAERMAGPAAAPWGTTFRMRAPDGMQYTLYAGPGEKTGTTIRELRIALTVDEYEPALRFYRDGLGLPLRKSWAEPEGSGAIFEAGRATLELLSTKMAESVDRIEVGPRVAGPVRVALEVDDSAKTGEALMTAGAQLLGGPVVTPWMDKNVRLRAPDGMQYTLFTKHAR</sequence>
<dbReference type="InterPro" id="IPR029068">
    <property type="entry name" value="Glyas_Bleomycin-R_OHBP_Dase"/>
</dbReference>
<organism evidence="2 3">
    <name type="scientific">Pendulispora rubella</name>
    <dbReference type="NCBI Taxonomy" id="2741070"/>
    <lineage>
        <taxon>Bacteria</taxon>
        <taxon>Pseudomonadati</taxon>
        <taxon>Myxococcota</taxon>
        <taxon>Myxococcia</taxon>
        <taxon>Myxococcales</taxon>
        <taxon>Sorangiineae</taxon>
        <taxon>Pendulisporaceae</taxon>
        <taxon>Pendulispora</taxon>
    </lineage>
</organism>
<dbReference type="SUPFAM" id="SSF54593">
    <property type="entry name" value="Glyoxalase/Bleomycin resistance protein/Dihydroxybiphenyl dioxygenase"/>
    <property type="match status" value="2"/>
</dbReference>